<dbReference type="GO" id="GO:0008270">
    <property type="term" value="F:zinc ion binding"/>
    <property type="evidence" value="ECO:0007669"/>
    <property type="project" value="UniProtKB-KW"/>
</dbReference>
<dbReference type="InterPro" id="IPR056527">
    <property type="entry name" value="WD40_RFWD3"/>
</dbReference>
<feature type="coiled-coil region" evidence="15">
    <location>
        <begin position="204"/>
        <end position="259"/>
    </location>
</feature>
<keyword evidence="14" id="KW-0479">Metal-binding</keyword>
<organism evidence="18 19">
    <name type="scientific">Pythium oligandrum</name>
    <name type="common">Mycoparasitic fungus</name>
    <dbReference type="NCBI Taxonomy" id="41045"/>
    <lineage>
        <taxon>Eukaryota</taxon>
        <taxon>Sar</taxon>
        <taxon>Stramenopiles</taxon>
        <taxon>Oomycota</taxon>
        <taxon>Peronosporomycetes</taxon>
        <taxon>Pythiales</taxon>
        <taxon>Pythiaceae</taxon>
        <taxon>Pythium</taxon>
    </lineage>
</organism>
<dbReference type="GO" id="GO:0005737">
    <property type="term" value="C:cytoplasm"/>
    <property type="evidence" value="ECO:0007669"/>
    <property type="project" value="UniProtKB-SubCell"/>
</dbReference>
<dbReference type="Gene3D" id="3.30.40.10">
    <property type="entry name" value="Zinc/RING finger domain, C3HC4 (zinc finger)"/>
    <property type="match status" value="1"/>
</dbReference>
<evidence type="ECO:0000256" key="7">
    <source>
        <dbReference type="ARBA" id="ARBA00022679"/>
    </source>
</evidence>
<comment type="catalytic activity">
    <reaction evidence="1">
        <text>S-ubiquitinyl-[E2 ubiquitin-conjugating enzyme]-L-cysteine + [acceptor protein]-L-lysine = [E2 ubiquitin-conjugating enzyme]-L-cysteine + N(6)-ubiquitinyl-[acceptor protein]-L-lysine.</text>
        <dbReference type="EC" id="2.3.2.27"/>
    </reaction>
</comment>
<gene>
    <name evidence="18" type="ORF">Poli38472_003478</name>
</gene>
<dbReference type="GO" id="GO:0016567">
    <property type="term" value="P:protein ubiquitination"/>
    <property type="evidence" value="ECO:0007669"/>
    <property type="project" value="InterPro"/>
</dbReference>
<feature type="region of interest" description="Disordered" evidence="16">
    <location>
        <begin position="267"/>
        <end position="317"/>
    </location>
</feature>
<dbReference type="GO" id="GO:0016604">
    <property type="term" value="C:nuclear body"/>
    <property type="evidence" value="ECO:0007669"/>
    <property type="project" value="UniProtKB-SubCell"/>
</dbReference>
<dbReference type="PANTHER" id="PTHR16047:SF7">
    <property type="entry name" value="E3 UBIQUITIN-PROTEIN LIGASE RFWD3"/>
    <property type="match status" value="1"/>
</dbReference>
<feature type="compositionally biased region" description="Polar residues" evidence="16">
    <location>
        <begin position="271"/>
        <end position="317"/>
    </location>
</feature>
<accession>A0A8K1FG87</accession>
<evidence type="ECO:0000313" key="18">
    <source>
        <dbReference type="EMBL" id="TMW57553.1"/>
    </source>
</evidence>
<name>A0A8K1FG87_PYTOL</name>
<comment type="pathway">
    <text evidence="3">Protein modification; protein ubiquitination.</text>
</comment>
<comment type="subcellular location">
    <subcellularLocation>
        <location evidence="2">Cytoplasm</location>
    </subcellularLocation>
    <subcellularLocation>
        <location evidence="13">Nucleus</location>
        <location evidence="13">Nuclear body</location>
    </subcellularLocation>
</comment>
<evidence type="ECO:0000256" key="14">
    <source>
        <dbReference type="PROSITE-ProRule" id="PRU00175"/>
    </source>
</evidence>
<feature type="domain" description="RING-type" evidence="17">
    <location>
        <begin position="137"/>
        <end position="180"/>
    </location>
</feature>
<dbReference type="InterPro" id="IPR013083">
    <property type="entry name" value="Znf_RING/FYVE/PHD"/>
</dbReference>
<dbReference type="GO" id="GO:0061630">
    <property type="term" value="F:ubiquitin protein ligase activity"/>
    <property type="evidence" value="ECO:0007669"/>
    <property type="project" value="UniProtKB-EC"/>
</dbReference>
<dbReference type="InterPro" id="IPR015943">
    <property type="entry name" value="WD40/YVTN_repeat-like_dom_sf"/>
</dbReference>
<evidence type="ECO:0000256" key="3">
    <source>
        <dbReference type="ARBA" id="ARBA00004906"/>
    </source>
</evidence>
<evidence type="ECO:0000256" key="8">
    <source>
        <dbReference type="ARBA" id="ARBA00022737"/>
    </source>
</evidence>
<dbReference type="InterPro" id="IPR037381">
    <property type="entry name" value="RFWD3"/>
</dbReference>
<keyword evidence="5" id="KW-0963">Cytoplasm</keyword>
<comment type="caution">
    <text evidence="18">The sequence shown here is derived from an EMBL/GenBank/DDBJ whole genome shotgun (WGS) entry which is preliminary data.</text>
</comment>
<evidence type="ECO:0000256" key="1">
    <source>
        <dbReference type="ARBA" id="ARBA00000900"/>
    </source>
</evidence>
<dbReference type="Pfam" id="PF23419">
    <property type="entry name" value="WD40_RFWD3"/>
    <property type="match status" value="1"/>
</dbReference>
<dbReference type="PANTHER" id="PTHR16047">
    <property type="entry name" value="RFWD3 PROTEIN"/>
    <property type="match status" value="1"/>
</dbReference>
<dbReference type="Proteomes" id="UP000794436">
    <property type="component" value="Unassembled WGS sequence"/>
</dbReference>
<dbReference type="SUPFAM" id="SSF50978">
    <property type="entry name" value="WD40 repeat-like"/>
    <property type="match status" value="1"/>
</dbReference>
<keyword evidence="10" id="KW-0833">Ubl conjugation pathway</keyword>
<dbReference type="InterPro" id="IPR036322">
    <property type="entry name" value="WD40_repeat_dom_sf"/>
</dbReference>
<keyword evidence="14" id="KW-0863">Zinc-finger</keyword>
<dbReference type="Pfam" id="PF13639">
    <property type="entry name" value="zf-RING_2"/>
    <property type="match status" value="1"/>
</dbReference>
<dbReference type="GO" id="GO:0036297">
    <property type="term" value="P:interstrand cross-link repair"/>
    <property type="evidence" value="ECO:0007669"/>
    <property type="project" value="InterPro"/>
</dbReference>
<keyword evidence="19" id="KW-1185">Reference proteome</keyword>
<dbReference type="OrthoDB" id="5600418at2759"/>
<dbReference type="InterPro" id="IPR001841">
    <property type="entry name" value="Znf_RING"/>
</dbReference>
<evidence type="ECO:0000256" key="2">
    <source>
        <dbReference type="ARBA" id="ARBA00004496"/>
    </source>
</evidence>
<dbReference type="AlphaFoldDB" id="A0A8K1FG87"/>
<keyword evidence="12" id="KW-0539">Nucleus</keyword>
<dbReference type="SMART" id="SM00184">
    <property type="entry name" value="RING"/>
    <property type="match status" value="1"/>
</dbReference>
<keyword evidence="9" id="KW-0227">DNA damage</keyword>
<dbReference type="CDD" id="cd16450">
    <property type="entry name" value="mRING-C3HGC3_RFWD3"/>
    <property type="match status" value="1"/>
</dbReference>
<keyword evidence="14" id="KW-0862">Zinc</keyword>
<evidence type="ECO:0000256" key="16">
    <source>
        <dbReference type="SAM" id="MobiDB-lite"/>
    </source>
</evidence>
<keyword evidence="11" id="KW-0234">DNA repair</keyword>
<evidence type="ECO:0000256" key="13">
    <source>
        <dbReference type="ARBA" id="ARBA00034306"/>
    </source>
</evidence>
<evidence type="ECO:0000256" key="10">
    <source>
        <dbReference type="ARBA" id="ARBA00022786"/>
    </source>
</evidence>
<keyword evidence="7" id="KW-0808">Transferase</keyword>
<keyword evidence="15" id="KW-0175">Coiled coil</keyword>
<sequence>MESSTRRRPLGMPRDEEAADGDEDTVSGSSGFSSSDEGAPSVGNATVVELLDDEDENASENSVEIVDAPPVTLAATEEEDENEEEDDDDLPVGLAGRESAQEAEKASRKRRRLCQKDEKPAKHSKPTVVIKPQPTECTVCYDPCTLTGRHRLVSLKCGHVFGKKCIDRWVQERKTCPNCNVAVRKADIRPLFTDHVAVVDNSGVADLNDKFEAEKSRRIQMETELSRAKLQLQLAQSEAERFKEEAKQWRQKVADLQCRMASERFSRSAPVVSTQSSQPPATQPSYHTPTKTDGSESQAFSPLSPTLSQPRTPNESSSGWNYRMLFQYPLQNARVFDISTSCSLLCVGEAFSPQSYGIVKLSTADSRHAVRIPAHQSPVRDLRLSVNEEFALSVAFDGKLVVTNLRSDSVALQYALPQTKRQGWSCSFSKSDPFAMYCGFFDGTVCKYDMRRSLAGGVPLATFTLPMRQPVHSIALCPAFGEREQLVAATFSGFGLWSPDAMALAGVDASPIQTSLFTPVPNCSSLSSMQAKPSRILATSRTQATATPAKHSIYDVRSIFNTIPLSPSSTLSGFRTPSVLSRAAIWEDSEANTKVASWDDEQKQVLVWDETSRQIESRVSLPRLGGRAGVAPVVDVQHRIATGGWQRASRAMLGVLAPQELVVYGSTG</sequence>
<evidence type="ECO:0000256" key="9">
    <source>
        <dbReference type="ARBA" id="ARBA00022763"/>
    </source>
</evidence>
<reference evidence="18" key="1">
    <citation type="submission" date="2019-03" db="EMBL/GenBank/DDBJ databases">
        <title>Long read genome sequence of the mycoparasitic Pythium oligandrum ATCC 38472 isolated from sugarbeet rhizosphere.</title>
        <authorList>
            <person name="Gaulin E."/>
        </authorList>
    </citation>
    <scope>NUCLEOTIDE SEQUENCE</scope>
    <source>
        <strain evidence="18">ATCC 38472_TT</strain>
    </source>
</reference>
<evidence type="ECO:0000256" key="4">
    <source>
        <dbReference type="ARBA" id="ARBA00012483"/>
    </source>
</evidence>
<keyword evidence="8" id="KW-0677">Repeat</keyword>
<proteinExistence type="predicted"/>
<feature type="compositionally biased region" description="Acidic residues" evidence="16">
    <location>
        <begin position="76"/>
        <end position="90"/>
    </location>
</feature>
<evidence type="ECO:0000256" key="15">
    <source>
        <dbReference type="SAM" id="Coils"/>
    </source>
</evidence>
<evidence type="ECO:0000256" key="6">
    <source>
        <dbReference type="ARBA" id="ARBA00022574"/>
    </source>
</evidence>
<keyword evidence="6" id="KW-0853">WD repeat</keyword>
<dbReference type="EMBL" id="SPLM01000144">
    <property type="protein sequence ID" value="TMW57553.1"/>
    <property type="molecule type" value="Genomic_DNA"/>
</dbReference>
<dbReference type="PROSITE" id="PS50089">
    <property type="entry name" value="ZF_RING_2"/>
    <property type="match status" value="1"/>
</dbReference>
<evidence type="ECO:0000256" key="5">
    <source>
        <dbReference type="ARBA" id="ARBA00022490"/>
    </source>
</evidence>
<evidence type="ECO:0000256" key="11">
    <source>
        <dbReference type="ARBA" id="ARBA00023204"/>
    </source>
</evidence>
<evidence type="ECO:0000313" key="19">
    <source>
        <dbReference type="Proteomes" id="UP000794436"/>
    </source>
</evidence>
<dbReference type="EC" id="2.3.2.27" evidence="4"/>
<dbReference type="SUPFAM" id="SSF57850">
    <property type="entry name" value="RING/U-box"/>
    <property type="match status" value="1"/>
</dbReference>
<protein>
    <recommendedName>
        <fullName evidence="4">RING-type E3 ubiquitin transferase</fullName>
        <ecNumber evidence="4">2.3.2.27</ecNumber>
    </recommendedName>
</protein>
<evidence type="ECO:0000256" key="12">
    <source>
        <dbReference type="ARBA" id="ARBA00023242"/>
    </source>
</evidence>
<dbReference type="Gene3D" id="2.130.10.10">
    <property type="entry name" value="YVTN repeat-like/Quinoprotein amine dehydrogenase"/>
    <property type="match status" value="1"/>
</dbReference>
<feature type="region of interest" description="Disordered" evidence="16">
    <location>
        <begin position="1"/>
        <end position="126"/>
    </location>
</feature>
<evidence type="ECO:0000259" key="17">
    <source>
        <dbReference type="PROSITE" id="PS50089"/>
    </source>
</evidence>